<dbReference type="AlphaFoldDB" id="A0A316UI76"/>
<evidence type="ECO:0000256" key="1">
    <source>
        <dbReference type="SAM" id="MobiDB-lite"/>
    </source>
</evidence>
<reference evidence="2 3" key="1">
    <citation type="journal article" date="2018" name="Mol. Biol. Evol.">
        <title>Broad Genomic Sampling Reveals a Smut Pathogenic Ancestry of the Fungal Clade Ustilaginomycotina.</title>
        <authorList>
            <person name="Kijpornyongpan T."/>
            <person name="Mondo S.J."/>
            <person name="Barry K."/>
            <person name="Sandor L."/>
            <person name="Lee J."/>
            <person name="Lipzen A."/>
            <person name="Pangilinan J."/>
            <person name="LaButti K."/>
            <person name="Hainaut M."/>
            <person name="Henrissat B."/>
            <person name="Grigoriev I.V."/>
            <person name="Spatafora J.W."/>
            <person name="Aime M.C."/>
        </authorList>
    </citation>
    <scope>NUCLEOTIDE SEQUENCE [LARGE SCALE GENOMIC DNA]</scope>
    <source>
        <strain evidence="2 3">MCA 5214</strain>
    </source>
</reference>
<dbReference type="RefSeq" id="XP_025359659.1">
    <property type="nucleotide sequence ID" value="XM_025508494.1"/>
</dbReference>
<protein>
    <submittedName>
        <fullName evidence="2">Uncharacterized protein</fullName>
    </submittedName>
</protein>
<evidence type="ECO:0000313" key="2">
    <source>
        <dbReference type="EMBL" id="PWN25047.1"/>
    </source>
</evidence>
<proteinExistence type="predicted"/>
<keyword evidence="3" id="KW-1185">Reference proteome</keyword>
<accession>A0A316UI76</accession>
<dbReference type="EMBL" id="KZ819677">
    <property type="protein sequence ID" value="PWN25047.1"/>
    <property type="molecule type" value="Genomic_DNA"/>
</dbReference>
<feature type="region of interest" description="Disordered" evidence="1">
    <location>
        <begin position="44"/>
        <end position="119"/>
    </location>
</feature>
<organism evidence="2 3">
    <name type="scientific">Jaminaea rosea</name>
    <dbReference type="NCBI Taxonomy" id="1569628"/>
    <lineage>
        <taxon>Eukaryota</taxon>
        <taxon>Fungi</taxon>
        <taxon>Dikarya</taxon>
        <taxon>Basidiomycota</taxon>
        <taxon>Ustilaginomycotina</taxon>
        <taxon>Exobasidiomycetes</taxon>
        <taxon>Microstromatales</taxon>
        <taxon>Microstromatales incertae sedis</taxon>
        <taxon>Jaminaea</taxon>
    </lineage>
</organism>
<evidence type="ECO:0000313" key="3">
    <source>
        <dbReference type="Proteomes" id="UP000245884"/>
    </source>
</evidence>
<sequence length="324" mass="33522">MPVVRRAWSSSGQSIATVTAGAGTTTTTGTTAAAAAAAAAATSGSAQGGQGETQMGMSAPAGEGEAQEEGGEQGGQQCGEQGGAQGGDEEMGAGGEGKGGQQQAPGTEAAEGGEEAGAPRAQALVEEATTFMPLDDPIDIGLGAAGTMDPPAASQQPRKSIFSTPWQEWFSSIPDVTRELLAIRQAHSRTEVKILRDAMVAARTKNALEDATSEFNSASLVPKPGQESFSRRMERIQSPGGQMLLRDLQAAVYIVKLRISTKSSVCAPGLVDLDTFSRALTTLQQALLCCSSLAPFYIRSAQDAKELLEKYPELDARKSNSRGL</sequence>
<feature type="compositionally biased region" description="Gly residues" evidence="1">
    <location>
        <begin position="72"/>
        <end position="100"/>
    </location>
</feature>
<name>A0A316UI76_9BASI</name>
<feature type="compositionally biased region" description="Low complexity" evidence="1">
    <location>
        <begin position="101"/>
        <end position="119"/>
    </location>
</feature>
<dbReference type="GeneID" id="37030317"/>
<dbReference type="Proteomes" id="UP000245884">
    <property type="component" value="Unassembled WGS sequence"/>
</dbReference>
<gene>
    <name evidence="2" type="ORF">BDZ90DRAFT_262504</name>
</gene>
<dbReference type="STRING" id="1569628.A0A316UI76"/>